<sequence>MEWMAMMCSMFLDRFWLSHLYRSHNCIAECGKWELETWLHIDPNTYWYAIPSIGSLLKGLAQGRNDIISFLSRRRYKEMTLAHLEKKHVQMSPLDMRFHLHDLIGSGHLGTDQAPTGLIIRVSKI</sequence>
<comment type="caution">
    <text evidence="2">The sequence shown here is derived from an EMBL/GenBank/DDBJ whole genome shotgun (WGS) entry which is preliminary data.</text>
</comment>
<comment type="similarity">
    <text evidence="1">Belongs to the STK19 family.</text>
</comment>
<organism evidence="2 3">
    <name type="scientific">Lupinus luteus</name>
    <name type="common">European yellow lupine</name>
    <dbReference type="NCBI Taxonomy" id="3873"/>
    <lineage>
        <taxon>Eukaryota</taxon>
        <taxon>Viridiplantae</taxon>
        <taxon>Streptophyta</taxon>
        <taxon>Embryophyta</taxon>
        <taxon>Tracheophyta</taxon>
        <taxon>Spermatophyta</taxon>
        <taxon>Magnoliopsida</taxon>
        <taxon>eudicotyledons</taxon>
        <taxon>Gunneridae</taxon>
        <taxon>Pentapetalae</taxon>
        <taxon>rosids</taxon>
        <taxon>fabids</taxon>
        <taxon>Fabales</taxon>
        <taxon>Fabaceae</taxon>
        <taxon>Papilionoideae</taxon>
        <taxon>50 kb inversion clade</taxon>
        <taxon>genistoids sensu lato</taxon>
        <taxon>core genistoids</taxon>
        <taxon>Genisteae</taxon>
        <taxon>Lupinus</taxon>
    </lineage>
</organism>
<dbReference type="PANTHER" id="PTHR15243:SF0">
    <property type="entry name" value="SERINE_THREONINE-PROTEIN KINASE 19"/>
    <property type="match status" value="1"/>
</dbReference>
<evidence type="ECO:0000256" key="1">
    <source>
        <dbReference type="ARBA" id="ARBA00093458"/>
    </source>
</evidence>
<dbReference type="AlphaFoldDB" id="A0AAV1VS02"/>
<evidence type="ECO:0000313" key="3">
    <source>
        <dbReference type="Proteomes" id="UP001497480"/>
    </source>
</evidence>
<dbReference type="PANTHER" id="PTHR15243">
    <property type="entry name" value="SERINE/THREONINE-PROTEIN KINASE 19"/>
    <property type="match status" value="1"/>
</dbReference>
<dbReference type="Pfam" id="PF10494">
    <property type="entry name" value="Stk19"/>
    <property type="match status" value="1"/>
</dbReference>
<keyword evidence="3" id="KW-1185">Reference proteome</keyword>
<evidence type="ECO:0000313" key="2">
    <source>
        <dbReference type="EMBL" id="CAL0299669.1"/>
    </source>
</evidence>
<proteinExistence type="inferred from homology"/>
<name>A0AAV1VS02_LUPLU</name>
<gene>
    <name evidence="2" type="ORF">LLUT_LOCUS729</name>
</gene>
<dbReference type="InterPro" id="IPR018865">
    <property type="entry name" value="STK19-like"/>
</dbReference>
<dbReference type="Proteomes" id="UP001497480">
    <property type="component" value="Unassembled WGS sequence"/>
</dbReference>
<dbReference type="EMBL" id="CAXHTB010000001">
    <property type="protein sequence ID" value="CAL0299669.1"/>
    <property type="molecule type" value="Genomic_DNA"/>
</dbReference>
<reference evidence="2 3" key="1">
    <citation type="submission" date="2024-03" db="EMBL/GenBank/DDBJ databases">
        <authorList>
            <person name="Martinez-Hernandez J."/>
        </authorList>
    </citation>
    <scope>NUCLEOTIDE SEQUENCE [LARGE SCALE GENOMIC DNA]</scope>
</reference>
<accession>A0AAV1VS02</accession>
<protein>
    <submittedName>
        <fullName evidence="2">Uncharacterized protein</fullName>
    </submittedName>
</protein>